<organism evidence="10 11">
    <name type="scientific">Eucalyptus globulus</name>
    <name type="common">Tasmanian blue gum</name>
    <dbReference type="NCBI Taxonomy" id="34317"/>
    <lineage>
        <taxon>Eukaryota</taxon>
        <taxon>Viridiplantae</taxon>
        <taxon>Streptophyta</taxon>
        <taxon>Embryophyta</taxon>
        <taxon>Tracheophyta</taxon>
        <taxon>Spermatophyta</taxon>
        <taxon>Magnoliopsida</taxon>
        <taxon>eudicotyledons</taxon>
        <taxon>Gunneridae</taxon>
        <taxon>Pentapetalae</taxon>
        <taxon>rosids</taxon>
        <taxon>malvids</taxon>
        <taxon>Myrtales</taxon>
        <taxon>Myrtaceae</taxon>
        <taxon>Myrtoideae</taxon>
        <taxon>Eucalypteae</taxon>
        <taxon>Eucalyptus</taxon>
    </lineage>
</organism>
<keyword evidence="3" id="KW-0805">Transcription regulation</keyword>
<dbReference type="PROSITE" id="PS51294">
    <property type="entry name" value="HTH_MYB"/>
    <property type="match status" value="2"/>
</dbReference>
<dbReference type="SUPFAM" id="SSF46689">
    <property type="entry name" value="Homeodomain-like"/>
    <property type="match status" value="1"/>
</dbReference>
<dbReference type="PROSITE" id="PS50090">
    <property type="entry name" value="MYB_LIKE"/>
    <property type="match status" value="2"/>
</dbReference>
<evidence type="ECO:0000256" key="2">
    <source>
        <dbReference type="ARBA" id="ARBA00022737"/>
    </source>
</evidence>
<protein>
    <submittedName>
        <fullName evidence="10">Uncharacterized protein</fullName>
    </submittedName>
</protein>
<keyword evidence="6" id="KW-0539">Nucleus</keyword>
<keyword evidence="2" id="KW-0677">Repeat</keyword>
<evidence type="ECO:0000256" key="4">
    <source>
        <dbReference type="ARBA" id="ARBA00023125"/>
    </source>
</evidence>
<evidence type="ECO:0000259" key="8">
    <source>
        <dbReference type="PROSITE" id="PS50090"/>
    </source>
</evidence>
<accession>A0ABD3IXC2</accession>
<dbReference type="PANTHER" id="PTHR47995">
    <property type="entry name" value="TRANSCRIPTION FACTOR MYB33-RELATED"/>
    <property type="match status" value="1"/>
</dbReference>
<evidence type="ECO:0000256" key="5">
    <source>
        <dbReference type="ARBA" id="ARBA00023163"/>
    </source>
</evidence>
<dbReference type="AlphaFoldDB" id="A0ABD3IXC2"/>
<keyword evidence="5" id="KW-0804">Transcription</keyword>
<feature type="compositionally biased region" description="Polar residues" evidence="7">
    <location>
        <begin position="248"/>
        <end position="259"/>
    </location>
</feature>
<gene>
    <name evidence="10" type="ORF">ACJRO7_003618</name>
</gene>
<evidence type="ECO:0000256" key="1">
    <source>
        <dbReference type="ARBA" id="ARBA00004123"/>
    </source>
</evidence>
<dbReference type="Gene3D" id="1.10.10.60">
    <property type="entry name" value="Homeodomain-like"/>
    <property type="match status" value="2"/>
</dbReference>
<feature type="domain" description="HTH myb-type" evidence="9">
    <location>
        <begin position="16"/>
        <end position="65"/>
    </location>
</feature>
<comment type="caution">
    <text evidence="10">The sequence shown here is derived from an EMBL/GenBank/DDBJ whole genome shotgun (WGS) entry which is preliminary data.</text>
</comment>
<dbReference type="GO" id="GO:0003677">
    <property type="term" value="F:DNA binding"/>
    <property type="evidence" value="ECO:0007669"/>
    <property type="project" value="UniProtKB-KW"/>
</dbReference>
<dbReference type="EMBL" id="JBJKBG010000010">
    <property type="protein sequence ID" value="KAL3718519.1"/>
    <property type="molecule type" value="Genomic_DNA"/>
</dbReference>
<evidence type="ECO:0000313" key="11">
    <source>
        <dbReference type="Proteomes" id="UP001634007"/>
    </source>
</evidence>
<evidence type="ECO:0000313" key="10">
    <source>
        <dbReference type="EMBL" id="KAL3718519.1"/>
    </source>
</evidence>
<proteinExistence type="predicted"/>
<reference evidence="10 11" key="1">
    <citation type="submission" date="2024-11" db="EMBL/GenBank/DDBJ databases">
        <title>Chromosome-level genome assembly of Eucalyptus globulus Labill. provides insights into its genome evolution.</title>
        <authorList>
            <person name="Li X."/>
        </authorList>
    </citation>
    <scope>NUCLEOTIDE SEQUENCE [LARGE SCALE GENOMIC DNA]</scope>
    <source>
        <strain evidence="10">CL2024</strain>
        <tissue evidence="10">Fresh tender leaves</tissue>
    </source>
</reference>
<evidence type="ECO:0000259" key="9">
    <source>
        <dbReference type="PROSITE" id="PS51294"/>
    </source>
</evidence>
<dbReference type="InterPro" id="IPR001005">
    <property type="entry name" value="SANT/Myb"/>
</dbReference>
<feature type="domain" description="Myb-like" evidence="8">
    <location>
        <begin position="66"/>
        <end position="116"/>
    </location>
</feature>
<dbReference type="GO" id="GO:0005634">
    <property type="term" value="C:nucleus"/>
    <property type="evidence" value="ECO:0007669"/>
    <property type="project" value="UniProtKB-SubCell"/>
</dbReference>
<keyword evidence="4" id="KW-0238">DNA-binding</keyword>
<dbReference type="SMART" id="SM00717">
    <property type="entry name" value="SANT"/>
    <property type="match status" value="2"/>
</dbReference>
<dbReference type="InterPro" id="IPR017930">
    <property type="entry name" value="Myb_dom"/>
</dbReference>
<name>A0ABD3IXC2_EUCGL</name>
<dbReference type="PANTHER" id="PTHR47995:SF18">
    <property type="entry name" value="TRANSCRIPTION FACTOR MYB65"/>
    <property type="match status" value="1"/>
</dbReference>
<evidence type="ECO:0000256" key="7">
    <source>
        <dbReference type="SAM" id="MobiDB-lite"/>
    </source>
</evidence>
<dbReference type="InterPro" id="IPR009057">
    <property type="entry name" value="Homeodomain-like_sf"/>
</dbReference>
<dbReference type="FunFam" id="1.10.10.60:FF:000001">
    <property type="entry name" value="MYB-related transcription factor"/>
    <property type="match status" value="1"/>
</dbReference>
<dbReference type="Pfam" id="PF00249">
    <property type="entry name" value="Myb_DNA-binding"/>
    <property type="match status" value="2"/>
</dbReference>
<keyword evidence="11" id="KW-1185">Reference proteome</keyword>
<feature type="region of interest" description="Disordered" evidence="7">
    <location>
        <begin position="218"/>
        <end position="262"/>
    </location>
</feature>
<feature type="domain" description="HTH myb-type" evidence="9">
    <location>
        <begin position="66"/>
        <end position="120"/>
    </location>
</feature>
<dbReference type="Proteomes" id="UP001634007">
    <property type="component" value="Unassembled WGS sequence"/>
</dbReference>
<evidence type="ECO:0000256" key="6">
    <source>
        <dbReference type="ARBA" id="ARBA00023242"/>
    </source>
</evidence>
<sequence>MPKKRERSAVEDEELLTKGPWTPVEDEVLTEYVQEHGEGNWNRVRLHTGIPRSGKSCRLRWLNHLRPNLKKGSFSYEEEKLVLELHARLGNKWSLIAAQLPGRTDNDIKNFWNTRAKRHEGAGWPLYFPGLPSAGRAPIHGRPTSLPAQNPNLRAGNVPVPPSSVQPNGNAALASVQEATPFRSSLISDRPPFIQYASQSREMIATPGFLPRHNADFEADRHRPSGTHHLPSFGPVFETTMPELPSGQHLQTGQGSQGEPSFLPLHQIVDTRQHPHPLAAENALLQSIGPMPHALQSSKATEGYSDPRCYEIRTESRSAWPAQAPDSGESSLGLNFNPEAPHIDETRPDALLGQCWFFA</sequence>
<comment type="subcellular location">
    <subcellularLocation>
        <location evidence="1">Nucleus</location>
    </subcellularLocation>
</comment>
<dbReference type="CDD" id="cd00167">
    <property type="entry name" value="SANT"/>
    <property type="match status" value="2"/>
</dbReference>
<evidence type="ECO:0000256" key="3">
    <source>
        <dbReference type="ARBA" id="ARBA00023015"/>
    </source>
</evidence>
<feature type="domain" description="Myb-like" evidence="8">
    <location>
        <begin position="13"/>
        <end position="65"/>
    </location>
</feature>